<accession>A0A9D5P2C7</accession>
<feature type="chain" id="PRO_5039133731" description="Lipoprotein" evidence="1">
    <location>
        <begin position="22"/>
        <end position="175"/>
    </location>
</feature>
<evidence type="ECO:0000256" key="1">
    <source>
        <dbReference type="SAM" id="SignalP"/>
    </source>
</evidence>
<dbReference type="PROSITE" id="PS51257">
    <property type="entry name" value="PROKAR_LIPOPROTEIN"/>
    <property type="match status" value="1"/>
</dbReference>
<gene>
    <name evidence="2" type="ORF">E7101_13665</name>
</gene>
<organism evidence="2 3">
    <name type="scientific">Xylanibacter ruminicola</name>
    <name type="common">Prevotella ruminicola</name>
    <dbReference type="NCBI Taxonomy" id="839"/>
    <lineage>
        <taxon>Bacteria</taxon>
        <taxon>Pseudomonadati</taxon>
        <taxon>Bacteroidota</taxon>
        <taxon>Bacteroidia</taxon>
        <taxon>Bacteroidales</taxon>
        <taxon>Prevotellaceae</taxon>
        <taxon>Xylanibacter</taxon>
    </lineage>
</organism>
<name>A0A9D5P2C7_XYLRU</name>
<reference evidence="2" key="1">
    <citation type="submission" date="2019-04" db="EMBL/GenBank/DDBJ databases">
        <title>Evolution of Biomass-Degrading Anaerobic Consortia Revealed by Metagenomics.</title>
        <authorList>
            <person name="Peng X."/>
        </authorList>
    </citation>
    <scope>NUCLEOTIDE SEQUENCE</scope>
    <source>
        <strain evidence="2">SIG140</strain>
    </source>
</reference>
<evidence type="ECO:0008006" key="4">
    <source>
        <dbReference type="Google" id="ProtNLM"/>
    </source>
</evidence>
<protein>
    <recommendedName>
        <fullName evidence="4">Lipoprotein</fullName>
    </recommendedName>
</protein>
<dbReference type="Proteomes" id="UP000806522">
    <property type="component" value="Unassembled WGS sequence"/>
</dbReference>
<evidence type="ECO:0000313" key="3">
    <source>
        <dbReference type="Proteomes" id="UP000806522"/>
    </source>
</evidence>
<keyword evidence="1" id="KW-0732">Signal</keyword>
<evidence type="ECO:0000313" key="2">
    <source>
        <dbReference type="EMBL" id="MBE6271975.1"/>
    </source>
</evidence>
<feature type="signal peptide" evidence="1">
    <location>
        <begin position="1"/>
        <end position="21"/>
    </location>
</feature>
<proteinExistence type="predicted"/>
<dbReference type="EMBL" id="SUYC01000020">
    <property type="protein sequence ID" value="MBE6271975.1"/>
    <property type="molecule type" value="Genomic_DNA"/>
</dbReference>
<sequence>MKYLRLLGLLLFCVFITSCQQNVSGTYKSIKTSDSSESDEISIDWEGKTFERSLYGHANELYTDETKRPNRHARIEYDYRVYVKGKLEKHGNKYIGNDLETGIEIDKDKFQISRAFLEPLPNKSKDEIIDLVKVTFNDVKHQYYDNISVQFVIEGNKLILVGGNEVDDYFIKLVE</sequence>
<dbReference type="AlphaFoldDB" id="A0A9D5P2C7"/>
<comment type="caution">
    <text evidence="2">The sequence shown here is derived from an EMBL/GenBank/DDBJ whole genome shotgun (WGS) entry which is preliminary data.</text>
</comment>